<dbReference type="EnsemblPlants" id="OGLUM01G40500.1">
    <property type="protein sequence ID" value="OGLUM01G40500.1"/>
    <property type="gene ID" value="OGLUM01G40500"/>
</dbReference>
<evidence type="ECO:0000313" key="3">
    <source>
        <dbReference type="Proteomes" id="UP000026961"/>
    </source>
</evidence>
<reference evidence="2" key="1">
    <citation type="submission" date="2013-08" db="EMBL/GenBank/DDBJ databases">
        <title>Oryza genome evolution.</title>
        <authorList>
            <person name="Wing R.A."/>
            <person name="Panaud O."/>
            <person name="Oliveira A.C."/>
        </authorList>
    </citation>
    <scope>NUCLEOTIDE SEQUENCE</scope>
</reference>
<reference evidence="2" key="3">
    <citation type="submission" date="2018-05" db="EMBL/GenBank/DDBJ databases">
        <title>OgluRS3 (Oryza glumaepatula Reference Sequence Version 3).</title>
        <authorList>
            <person name="Zhang J."/>
            <person name="Kudrna D."/>
            <person name="Lee S."/>
            <person name="Talag J."/>
            <person name="Welchert J."/>
            <person name="Wing R.A."/>
        </authorList>
    </citation>
    <scope>NUCLEOTIDE SEQUENCE [LARGE SCALE GENOMIC DNA]</scope>
</reference>
<reference evidence="2" key="2">
    <citation type="submission" date="2015-04" db="UniProtKB">
        <authorList>
            <consortium name="EnsemblPlants"/>
        </authorList>
    </citation>
    <scope>IDENTIFICATION</scope>
</reference>
<dbReference type="Proteomes" id="UP000026961">
    <property type="component" value="Chromosome 1"/>
</dbReference>
<proteinExistence type="predicted"/>
<dbReference type="HOGENOM" id="CLU_2726263_0_0_1"/>
<feature type="region of interest" description="Disordered" evidence="1">
    <location>
        <begin position="51"/>
        <end position="72"/>
    </location>
</feature>
<accession>A0A0D9YH20</accession>
<keyword evidence="3" id="KW-1185">Reference proteome</keyword>
<protein>
    <submittedName>
        <fullName evidence="2">Uncharacterized protein</fullName>
    </submittedName>
</protein>
<evidence type="ECO:0000256" key="1">
    <source>
        <dbReference type="SAM" id="MobiDB-lite"/>
    </source>
</evidence>
<organism evidence="2">
    <name type="scientific">Oryza glumipatula</name>
    <dbReference type="NCBI Taxonomy" id="40148"/>
    <lineage>
        <taxon>Eukaryota</taxon>
        <taxon>Viridiplantae</taxon>
        <taxon>Streptophyta</taxon>
        <taxon>Embryophyta</taxon>
        <taxon>Tracheophyta</taxon>
        <taxon>Spermatophyta</taxon>
        <taxon>Magnoliopsida</taxon>
        <taxon>Liliopsida</taxon>
        <taxon>Poales</taxon>
        <taxon>Poaceae</taxon>
        <taxon>BOP clade</taxon>
        <taxon>Oryzoideae</taxon>
        <taxon>Oryzeae</taxon>
        <taxon>Oryzinae</taxon>
        <taxon>Oryza</taxon>
    </lineage>
</organism>
<dbReference type="AlphaFoldDB" id="A0A0D9YH20"/>
<sequence>MRAIKHRERRDWRKEITISGKRICSIGEGMGAMPRLAGGFVADCCASEAMAEGRRERVRETRTRTEEEKGGE</sequence>
<name>A0A0D9YH20_9ORYZ</name>
<evidence type="ECO:0000313" key="2">
    <source>
        <dbReference type="EnsemblPlants" id="OGLUM01G40500.1"/>
    </source>
</evidence>
<dbReference type="Gramene" id="OGLUM01G40500.1">
    <property type="protein sequence ID" value="OGLUM01G40500.1"/>
    <property type="gene ID" value="OGLUM01G40500"/>
</dbReference>